<dbReference type="EMBL" id="VNHT01000007">
    <property type="protein sequence ID" value="TYP91889.1"/>
    <property type="molecule type" value="Genomic_DNA"/>
</dbReference>
<organism evidence="2 4">
    <name type="scientific">Nitrosomonas communis</name>
    <dbReference type="NCBI Taxonomy" id="44574"/>
    <lineage>
        <taxon>Bacteria</taxon>
        <taxon>Pseudomonadati</taxon>
        <taxon>Pseudomonadota</taxon>
        <taxon>Betaproteobacteria</taxon>
        <taxon>Nitrosomonadales</taxon>
        <taxon>Nitrosomonadaceae</taxon>
        <taxon>Nitrosomonas</taxon>
    </lineage>
</organism>
<gene>
    <name evidence="2" type="ORF">AAW31_15550</name>
    <name evidence="3" type="ORF">BCL69_100750</name>
</gene>
<proteinExistence type="predicted"/>
<evidence type="ECO:0000313" key="2">
    <source>
        <dbReference type="EMBL" id="AKH38891.1"/>
    </source>
</evidence>
<dbReference type="SUPFAM" id="SSF52540">
    <property type="entry name" value="P-loop containing nucleoside triphosphate hydrolases"/>
    <property type="match status" value="1"/>
</dbReference>
<dbReference type="EMBL" id="CP011451">
    <property type="protein sequence ID" value="AKH38891.1"/>
    <property type="molecule type" value="Genomic_DNA"/>
</dbReference>
<evidence type="ECO:0000259" key="1">
    <source>
        <dbReference type="Pfam" id="PF12705"/>
    </source>
</evidence>
<dbReference type="Proteomes" id="UP000324176">
    <property type="component" value="Unassembled WGS sequence"/>
</dbReference>
<dbReference type="Gene3D" id="3.90.320.10">
    <property type="match status" value="1"/>
</dbReference>
<dbReference type="InterPro" id="IPR027417">
    <property type="entry name" value="P-loop_NTPase"/>
</dbReference>
<dbReference type="Pfam" id="PF12705">
    <property type="entry name" value="PDDEXK_1"/>
    <property type="match status" value="1"/>
</dbReference>
<dbReference type="OrthoDB" id="9761147at2"/>
<reference evidence="2 4" key="2">
    <citation type="journal article" date="2016" name="Genome Announc.">
        <title>Genome Sequence of Nitrosomonas communis Strain Nm2, a Mesophilic Ammonia-Oxidizing Bacterium Isolated from Mediterranean Soil.</title>
        <authorList>
            <person name="Kozlowski J.A."/>
            <person name="Kits K.D."/>
            <person name="Stein L.Y."/>
        </authorList>
    </citation>
    <scope>NUCLEOTIDE SEQUENCE [LARGE SCALE GENOMIC DNA]</scope>
    <source>
        <strain evidence="2 4">Nm2</strain>
    </source>
</reference>
<evidence type="ECO:0000313" key="5">
    <source>
        <dbReference type="Proteomes" id="UP000324176"/>
    </source>
</evidence>
<dbReference type="KEGG" id="nco:AAW31_15550"/>
<protein>
    <submittedName>
        <fullName evidence="3">Putative DNA repair protein</fullName>
    </submittedName>
</protein>
<feature type="domain" description="PD-(D/E)XK endonuclease-like" evidence="1">
    <location>
        <begin position="622"/>
        <end position="888"/>
    </location>
</feature>
<dbReference type="InterPro" id="IPR038726">
    <property type="entry name" value="PDDEXK_AddAB-type"/>
</dbReference>
<dbReference type="InterPro" id="IPR011604">
    <property type="entry name" value="PDDEXK-like_dom_sf"/>
</dbReference>
<reference evidence="4" key="1">
    <citation type="submission" date="2015-05" db="EMBL/GenBank/DDBJ databases">
        <title>Draft genome of Nitrosomonas communis strain Nm2.</title>
        <authorList>
            <person name="Kozlowski J.A."/>
            <person name="Kits K.D."/>
            <person name="Stein L.Y."/>
        </authorList>
    </citation>
    <scope>NUCLEOTIDE SEQUENCE [LARGE SCALE GENOMIC DNA]</scope>
    <source>
        <strain evidence="4">Nm2</strain>
    </source>
</reference>
<name>A0A0F7KHA9_9PROT</name>
<dbReference type="AlphaFoldDB" id="A0A0F7KHA9"/>
<dbReference type="Gene3D" id="3.40.50.300">
    <property type="entry name" value="P-loop containing nucleotide triphosphate hydrolases"/>
    <property type="match status" value="1"/>
</dbReference>
<dbReference type="PATRIC" id="fig|44574.3.peg.3769"/>
<keyword evidence="4" id="KW-1185">Reference proteome</keyword>
<accession>A0A0F7KHA9</accession>
<dbReference type="SUPFAM" id="SSF52980">
    <property type="entry name" value="Restriction endonuclease-like"/>
    <property type="match status" value="1"/>
</dbReference>
<sequence length="907" mass="103880">MKLYQPNLQLADSEDILVKLSQGITVITGNQRLAHVFRQQFDQAAILKDAKVWPTPDILPWHGWLQRFWEESLISGEVPEAGQLLAPQQERALWQELLSSDLPFQPMGKTAVQVQKAWQLLWEWHLPQNESIFQYNEDSRLFWKWQLLFQRTCQQKGWLSASCLPDKLQQYFEQGILLPPAELVLIGFDELNPQQLALLEIFNRSGCHVQWLQLNPRISEIAQLACTDRRQEAKLMARWVRQRLEDNPAAQIGIVAPDLSDMREIIVHALDEILIPSTFHPGYPQQERPYNISLGKPLATFPLVTTALKLLDLLKPAISLSDISQLLHSPFIGGWAQESSARALLDVQLRETGESSISIGTLAYYASHTSHSYACPMLAKKLEMLKGWLSTCSRREHPEQWVRHFDHLLRTIGWLEDYSLSSEEYQTLEAWRTLLAELATLDWVRGEISLPDALSQLWQMARERIFQPQTGVAPVQVLGPLEAHSLQFDYLWMMGLHDGIWPASPQPNPFIPLLLQRNHALPHSSEQRELLMTRLFMQRIVTSADQVVLSYPQRNGDEELRASPLIKGYPAFAASALAASKMTSWREMIHNHLQLSELLHDPAPVLEQTATKGGSYIFKLQAACPFRAFAELRLGARPLGQIQFGLSAMTRGNVLHRIMEKVWEKLDSHEQLITLADTALNELVLDQVHEVIHMTAPHYPQTFSQRFREMEIKRLHRQIMAWLALEKERLPFRVIARERKYELTVGALSIQLKIDRIDEIESGHQLIIDYKTGRAKASQWFGDPPDEPQLPLYSLVFPNDLAGIAFAQIRAGRMAFSGITIEEGLLPEVKSYEKFSQNREISDWSQLLNYWREALERLSDSFCRGEAAVNPKRYPATCTYCALQPLCRITELAQSGEVNIEEEENEG</sequence>
<dbReference type="InterPro" id="IPR019925">
    <property type="entry name" value="DNA_repair_protein_predicted"/>
</dbReference>
<evidence type="ECO:0000313" key="3">
    <source>
        <dbReference type="EMBL" id="TYP91889.1"/>
    </source>
</evidence>
<evidence type="ECO:0000313" key="4">
    <source>
        <dbReference type="Proteomes" id="UP000034156"/>
    </source>
</evidence>
<reference evidence="3 5" key="3">
    <citation type="submission" date="2019-07" db="EMBL/GenBank/DDBJ databases">
        <title>Active sludge and wastewater microbial communities from Klosterneuburg, Austria.</title>
        <authorList>
            <person name="Wagner M."/>
        </authorList>
    </citation>
    <scope>NUCLEOTIDE SEQUENCE [LARGE SCALE GENOMIC DNA]</scope>
    <source>
        <strain evidence="3 5">Nm2</strain>
    </source>
</reference>
<dbReference type="NCBIfam" id="TIGR03623">
    <property type="entry name" value="probable DNA repair protein"/>
    <property type="match status" value="1"/>
</dbReference>
<dbReference type="InterPro" id="IPR011335">
    <property type="entry name" value="Restrct_endonuc-II-like"/>
</dbReference>
<dbReference type="Proteomes" id="UP000034156">
    <property type="component" value="Chromosome"/>
</dbReference>
<dbReference type="RefSeq" id="WP_046850925.1">
    <property type="nucleotide sequence ID" value="NZ_CP011451.1"/>
</dbReference>